<dbReference type="Pfam" id="PF01037">
    <property type="entry name" value="AsnC_trans_reg"/>
    <property type="match status" value="1"/>
</dbReference>
<comment type="caution">
    <text evidence="5">The sequence shown here is derived from an EMBL/GenBank/DDBJ whole genome shotgun (WGS) entry which is preliminary data.</text>
</comment>
<dbReference type="EMBL" id="BMKA01000001">
    <property type="protein sequence ID" value="GGA06491.1"/>
    <property type="molecule type" value="Genomic_DNA"/>
</dbReference>
<evidence type="ECO:0000313" key="6">
    <source>
        <dbReference type="Proteomes" id="UP000628017"/>
    </source>
</evidence>
<dbReference type="InterPro" id="IPR036390">
    <property type="entry name" value="WH_DNA-bd_sf"/>
</dbReference>
<keyword evidence="3" id="KW-0804">Transcription</keyword>
<dbReference type="PANTHER" id="PTHR30154">
    <property type="entry name" value="LEUCINE-RESPONSIVE REGULATORY PROTEIN"/>
    <property type="match status" value="1"/>
</dbReference>
<dbReference type="InterPro" id="IPR000485">
    <property type="entry name" value="AsnC-type_HTH_dom"/>
</dbReference>
<reference evidence="5" key="1">
    <citation type="journal article" date="2014" name="Int. J. Syst. Evol. Microbiol.">
        <title>Complete genome sequence of Corynebacterium casei LMG S-19264T (=DSM 44701T), isolated from a smear-ripened cheese.</title>
        <authorList>
            <consortium name="US DOE Joint Genome Institute (JGI-PGF)"/>
            <person name="Walter F."/>
            <person name="Albersmeier A."/>
            <person name="Kalinowski J."/>
            <person name="Ruckert C."/>
        </authorList>
    </citation>
    <scope>NUCLEOTIDE SEQUENCE</scope>
    <source>
        <strain evidence="5">CGMCC 1.15880</strain>
    </source>
</reference>
<dbReference type="SUPFAM" id="SSF46785">
    <property type="entry name" value="Winged helix' DNA-binding domain"/>
    <property type="match status" value="1"/>
</dbReference>
<evidence type="ECO:0000256" key="1">
    <source>
        <dbReference type="ARBA" id="ARBA00023015"/>
    </source>
</evidence>
<dbReference type="InterPro" id="IPR019888">
    <property type="entry name" value="Tscrpt_reg_AsnC-like"/>
</dbReference>
<dbReference type="InterPro" id="IPR019887">
    <property type="entry name" value="Tscrpt_reg_AsnC/Lrp_C"/>
</dbReference>
<evidence type="ECO:0000256" key="3">
    <source>
        <dbReference type="ARBA" id="ARBA00023163"/>
    </source>
</evidence>
<dbReference type="Gene3D" id="1.10.10.10">
    <property type="entry name" value="Winged helix-like DNA-binding domain superfamily/Winged helix DNA-binding domain"/>
    <property type="match status" value="1"/>
</dbReference>
<protein>
    <submittedName>
        <fullName evidence="5">AsnC family transcriptional regulator</fullName>
    </submittedName>
</protein>
<name>A0A916VMJ2_9RHOB</name>
<dbReference type="InterPro" id="IPR011008">
    <property type="entry name" value="Dimeric_a/b-barrel"/>
</dbReference>
<evidence type="ECO:0000259" key="4">
    <source>
        <dbReference type="PROSITE" id="PS50956"/>
    </source>
</evidence>
<evidence type="ECO:0000313" key="5">
    <source>
        <dbReference type="EMBL" id="GGA06491.1"/>
    </source>
</evidence>
<feature type="domain" description="HTH asnC-type" evidence="4">
    <location>
        <begin position="3"/>
        <end position="64"/>
    </location>
</feature>
<sequence>MEFTDQEKAILRIIQSDAGLPLARIAESVGMAQSTVWRKVQEFEALGLIDRRVTLLNPKKAGVGLCVLAQIRMRSHTQEAVDGFIAMVRRHPEILECHAISGSADYFIKVRVADVEAYEHFMSHNLLRSDLVKTVVSNFVLKEIKHATELPL</sequence>
<accession>A0A916VMJ2</accession>
<dbReference type="AlphaFoldDB" id="A0A916VMJ2"/>
<dbReference type="SMART" id="SM00344">
    <property type="entry name" value="HTH_ASNC"/>
    <property type="match status" value="1"/>
</dbReference>
<dbReference type="RefSeq" id="WP_188670195.1">
    <property type="nucleotide sequence ID" value="NZ_BMKA01000001.1"/>
</dbReference>
<gene>
    <name evidence="5" type="ORF">GCM10011498_02760</name>
</gene>
<dbReference type="Proteomes" id="UP000628017">
    <property type="component" value="Unassembled WGS sequence"/>
</dbReference>
<keyword evidence="1" id="KW-0805">Transcription regulation</keyword>
<keyword evidence="6" id="KW-1185">Reference proteome</keyword>
<organism evidence="5 6">
    <name type="scientific">Neptunicoccus cionae</name>
    <dbReference type="NCBI Taxonomy" id="2035344"/>
    <lineage>
        <taxon>Bacteria</taxon>
        <taxon>Pseudomonadati</taxon>
        <taxon>Pseudomonadota</taxon>
        <taxon>Alphaproteobacteria</taxon>
        <taxon>Rhodobacterales</taxon>
        <taxon>Paracoccaceae</taxon>
        <taxon>Neptunicoccus</taxon>
    </lineage>
</organism>
<proteinExistence type="predicted"/>
<dbReference type="Gene3D" id="3.30.70.920">
    <property type="match status" value="1"/>
</dbReference>
<dbReference type="GO" id="GO:0043200">
    <property type="term" value="P:response to amino acid"/>
    <property type="evidence" value="ECO:0007669"/>
    <property type="project" value="TreeGrafter"/>
</dbReference>
<dbReference type="GO" id="GO:0043565">
    <property type="term" value="F:sequence-specific DNA binding"/>
    <property type="evidence" value="ECO:0007669"/>
    <property type="project" value="InterPro"/>
</dbReference>
<dbReference type="GO" id="GO:0005829">
    <property type="term" value="C:cytosol"/>
    <property type="evidence" value="ECO:0007669"/>
    <property type="project" value="TreeGrafter"/>
</dbReference>
<dbReference type="InterPro" id="IPR036388">
    <property type="entry name" value="WH-like_DNA-bd_sf"/>
</dbReference>
<reference evidence="5" key="2">
    <citation type="submission" date="2020-09" db="EMBL/GenBank/DDBJ databases">
        <authorList>
            <person name="Sun Q."/>
            <person name="Zhou Y."/>
        </authorList>
    </citation>
    <scope>NUCLEOTIDE SEQUENCE</scope>
    <source>
        <strain evidence="5">CGMCC 1.15880</strain>
    </source>
</reference>
<dbReference type="PANTHER" id="PTHR30154:SF34">
    <property type="entry name" value="TRANSCRIPTIONAL REGULATOR AZLB"/>
    <property type="match status" value="1"/>
</dbReference>
<keyword evidence="2" id="KW-0238">DNA-binding</keyword>
<evidence type="ECO:0000256" key="2">
    <source>
        <dbReference type="ARBA" id="ARBA00023125"/>
    </source>
</evidence>
<dbReference type="SUPFAM" id="SSF54909">
    <property type="entry name" value="Dimeric alpha+beta barrel"/>
    <property type="match status" value="1"/>
</dbReference>
<dbReference type="PROSITE" id="PS50956">
    <property type="entry name" value="HTH_ASNC_2"/>
    <property type="match status" value="1"/>
</dbReference>
<dbReference type="Pfam" id="PF13412">
    <property type="entry name" value="HTH_24"/>
    <property type="match status" value="1"/>
</dbReference>